<keyword evidence="2" id="KW-0472">Membrane</keyword>
<gene>
    <name evidence="4" type="ORF">BQ4739_LOCUS19299</name>
    <name evidence="3" type="ORF">BQ4739_LOCUS2418</name>
</gene>
<feature type="region of interest" description="Disordered" evidence="1">
    <location>
        <begin position="502"/>
        <end position="573"/>
    </location>
</feature>
<dbReference type="STRING" id="3088.A0A383VBX9"/>
<protein>
    <recommendedName>
        <fullName evidence="6">Iron-sulfur cluster biosynthesis family protein</fullName>
    </recommendedName>
</protein>
<feature type="compositionally biased region" description="Low complexity" evidence="1">
    <location>
        <begin position="22"/>
        <end position="47"/>
    </location>
</feature>
<dbReference type="GO" id="GO:0009941">
    <property type="term" value="C:chloroplast envelope"/>
    <property type="evidence" value="ECO:0007669"/>
    <property type="project" value="TreeGrafter"/>
</dbReference>
<evidence type="ECO:0000313" key="3">
    <source>
        <dbReference type="EMBL" id="SZX61856.1"/>
    </source>
</evidence>
<evidence type="ECO:0000313" key="4">
    <source>
        <dbReference type="EMBL" id="SZX79001.1"/>
    </source>
</evidence>
<feature type="compositionally biased region" description="Basic and acidic residues" evidence="1">
    <location>
        <begin position="512"/>
        <end position="543"/>
    </location>
</feature>
<feature type="region of interest" description="Disordered" evidence="1">
    <location>
        <begin position="1"/>
        <end position="50"/>
    </location>
</feature>
<evidence type="ECO:0000256" key="2">
    <source>
        <dbReference type="SAM" id="Phobius"/>
    </source>
</evidence>
<evidence type="ECO:0000313" key="5">
    <source>
        <dbReference type="Proteomes" id="UP000256970"/>
    </source>
</evidence>
<feature type="transmembrane region" description="Helical" evidence="2">
    <location>
        <begin position="159"/>
        <end position="183"/>
    </location>
</feature>
<dbReference type="InterPro" id="IPR044200">
    <property type="entry name" value="At5g03900-like"/>
</dbReference>
<feature type="transmembrane region" description="Helical" evidence="2">
    <location>
        <begin position="398"/>
        <end position="422"/>
    </location>
</feature>
<reference evidence="3 5" key="1">
    <citation type="submission" date="2016-10" db="EMBL/GenBank/DDBJ databases">
        <authorList>
            <person name="Cai Z."/>
        </authorList>
    </citation>
    <scope>NUCLEOTIDE SEQUENCE [LARGE SCALE GENOMIC DNA]</scope>
</reference>
<dbReference type="Proteomes" id="UP000256970">
    <property type="component" value="Unassembled WGS sequence"/>
</dbReference>
<evidence type="ECO:0000256" key="1">
    <source>
        <dbReference type="SAM" id="MobiDB-lite"/>
    </source>
</evidence>
<dbReference type="PANTHER" id="PTHR47380:SF4">
    <property type="entry name" value="OS02G0533000 PROTEIN"/>
    <property type="match status" value="1"/>
</dbReference>
<accession>A0A383VBX9</accession>
<feature type="transmembrane region" description="Helical" evidence="2">
    <location>
        <begin position="365"/>
        <end position="386"/>
    </location>
</feature>
<evidence type="ECO:0008006" key="6">
    <source>
        <dbReference type="Google" id="ProtNLM"/>
    </source>
</evidence>
<proteinExistence type="predicted"/>
<keyword evidence="5" id="KW-1185">Reference proteome</keyword>
<sequence>MALAAPHHSSSSRVLPQHRPFSSTRLVPTTTTTSSSSRTTATPAASSDGINPLQALQKELGMQSNQLDAELKERVEKAIAKLGFRVTVGQVAAAAGVKLSQAEQALKALAYDSLGNLEVSTAGEVVYAFERDFVGKIRQRSWLQRLRPLWKRAVNVGSYVARVAFGTALVVSALLVWLAVIAITSSRDDNRRDSGYGGYGGRGFVFFDPTDFLLIWDPRYGRHSRQRVDSGQNMTFVEAVFSFVFGDGDPNMGFEERRWRALGAHIQRLGGVLSAEEMAPFLDPPSLGRSVRRGSEKYEDESFVLPALIRFNGEPFVDDEGRLLYKFPDLQVVASTPSVRLTASEAKVPLEREWKFSEASPGQQAGALLLGVVNVVGVITLSTMLADPISKLALYRQGLGFVLGLLPALQAYAAGFFALPALRLFVDGRRNAAIDDRNDNRLEAVSLLQSGDPDLAAKSASARKLGSTRIIGRQDIVYTTDKGTEEQVNAQEADEFDRRLGVNRRSLPASGESRRIDDVFGRREQRVQQQQREAEKIDVDWGDRGNSSSSSKRGAAERRSRQRDDDWDRLDRW</sequence>
<dbReference type="EMBL" id="FNXT01001347">
    <property type="protein sequence ID" value="SZX79001.1"/>
    <property type="molecule type" value="Genomic_DNA"/>
</dbReference>
<dbReference type="AlphaFoldDB" id="A0A383VBX9"/>
<feature type="compositionally biased region" description="Basic and acidic residues" evidence="1">
    <location>
        <begin position="554"/>
        <end position="573"/>
    </location>
</feature>
<organism evidence="3 5">
    <name type="scientific">Tetradesmus obliquus</name>
    <name type="common">Green alga</name>
    <name type="synonym">Acutodesmus obliquus</name>
    <dbReference type="NCBI Taxonomy" id="3088"/>
    <lineage>
        <taxon>Eukaryota</taxon>
        <taxon>Viridiplantae</taxon>
        <taxon>Chlorophyta</taxon>
        <taxon>core chlorophytes</taxon>
        <taxon>Chlorophyceae</taxon>
        <taxon>CS clade</taxon>
        <taxon>Sphaeropleales</taxon>
        <taxon>Scenedesmaceae</taxon>
        <taxon>Tetradesmus</taxon>
    </lineage>
</organism>
<name>A0A383VBX9_TETOB</name>
<dbReference type="PANTHER" id="PTHR47380">
    <property type="entry name" value="OS02G0533000 PROTEIN"/>
    <property type="match status" value="1"/>
</dbReference>
<keyword evidence="2" id="KW-0812">Transmembrane</keyword>
<dbReference type="EMBL" id="FNXT01000180">
    <property type="protein sequence ID" value="SZX61856.1"/>
    <property type="molecule type" value="Genomic_DNA"/>
</dbReference>
<keyword evidence="2" id="KW-1133">Transmembrane helix</keyword>